<sequence length="206" mass="23672">MDSIEDTAQISSLVKIADIYGPLNQARNEIRLLQWVSSPGDDDTVVHWRLFTVSLLEQPKYIAFSYVWGDASITENVTINGKTVPVTTSLAAALERVRKSVEIPDSSVFFWADALCINQKDALERNSQVQMMRSIYSKAMMVFSWLGLDEDPASTLYAIYPELWTVHEDSYGKNLFWAAVRKFFQNTYWTRVWILQEMALGKEVWL</sequence>
<dbReference type="PANTHER" id="PTHR24148">
    <property type="entry name" value="ANKYRIN REPEAT DOMAIN-CONTAINING PROTEIN 39 HOMOLOG-RELATED"/>
    <property type="match status" value="1"/>
</dbReference>
<evidence type="ECO:0000313" key="2">
    <source>
        <dbReference type="EMBL" id="PMD28960.1"/>
    </source>
</evidence>
<dbReference type="Pfam" id="PF06985">
    <property type="entry name" value="HET"/>
    <property type="match status" value="1"/>
</dbReference>
<feature type="non-terminal residue" evidence="2">
    <location>
        <position position="206"/>
    </location>
</feature>
<reference evidence="2 3" key="1">
    <citation type="submission" date="2016-04" db="EMBL/GenBank/DDBJ databases">
        <title>A degradative enzymes factory behind the ericoid mycorrhizal symbiosis.</title>
        <authorList>
            <consortium name="DOE Joint Genome Institute"/>
            <person name="Martino E."/>
            <person name="Morin E."/>
            <person name="Grelet G."/>
            <person name="Kuo A."/>
            <person name="Kohler A."/>
            <person name="Daghino S."/>
            <person name="Barry K."/>
            <person name="Choi C."/>
            <person name="Cichocki N."/>
            <person name="Clum A."/>
            <person name="Copeland A."/>
            <person name="Hainaut M."/>
            <person name="Haridas S."/>
            <person name="Labutti K."/>
            <person name="Lindquist E."/>
            <person name="Lipzen A."/>
            <person name="Khouja H.-R."/>
            <person name="Murat C."/>
            <person name="Ohm R."/>
            <person name="Olson A."/>
            <person name="Spatafora J."/>
            <person name="Veneault-Fourrey C."/>
            <person name="Henrissat B."/>
            <person name="Grigoriev I."/>
            <person name="Martin F."/>
            <person name="Perotto S."/>
        </authorList>
    </citation>
    <scope>NUCLEOTIDE SEQUENCE [LARGE SCALE GENOMIC DNA]</scope>
    <source>
        <strain evidence="2 3">F</strain>
    </source>
</reference>
<gene>
    <name evidence="2" type="ORF">L207DRAFT_446289</name>
</gene>
<dbReference type="STRING" id="1149755.A0A2J6QRS8"/>
<dbReference type="EMBL" id="KZ613980">
    <property type="protein sequence ID" value="PMD28960.1"/>
    <property type="molecule type" value="Genomic_DNA"/>
</dbReference>
<protein>
    <submittedName>
        <fullName evidence="2">HET-domain-containing protein</fullName>
    </submittedName>
</protein>
<accession>A0A2J6QRS8</accession>
<dbReference type="PANTHER" id="PTHR24148:SF73">
    <property type="entry name" value="HET DOMAIN PROTEIN (AFU_ORTHOLOGUE AFUA_8G01020)"/>
    <property type="match status" value="1"/>
</dbReference>
<dbReference type="OrthoDB" id="5386682at2759"/>
<dbReference type="Proteomes" id="UP000235786">
    <property type="component" value="Unassembled WGS sequence"/>
</dbReference>
<proteinExistence type="predicted"/>
<name>A0A2J6QRS8_HYAVF</name>
<keyword evidence="3" id="KW-1185">Reference proteome</keyword>
<evidence type="ECO:0000313" key="3">
    <source>
        <dbReference type="Proteomes" id="UP000235786"/>
    </source>
</evidence>
<dbReference type="InterPro" id="IPR010730">
    <property type="entry name" value="HET"/>
</dbReference>
<organism evidence="2 3">
    <name type="scientific">Hyaloscypha variabilis (strain UAMH 11265 / GT02V1 / F)</name>
    <name type="common">Meliniomyces variabilis</name>
    <dbReference type="NCBI Taxonomy" id="1149755"/>
    <lineage>
        <taxon>Eukaryota</taxon>
        <taxon>Fungi</taxon>
        <taxon>Dikarya</taxon>
        <taxon>Ascomycota</taxon>
        <taxon>Pezizomycotina</taxon>
        <taxon>Leotiomycetes</taxon>
        <taxon>Helotiales</taxon>
        <taxon>Hyaloscyphaceae</taxon>
        <taxon>Hyaloscypha</taxon>
        <taxon>Hyaloscypha variabilis</taxon>
    </lineage>
</organism>
<feature type="domain" description="Heterokaryon incompatibility" evidence="1">
    <location>
        <begin position="61"/>
        <end position="197"/>
    </location>
</feature>
<dbReference type="AlphaFoldDB" id="A0A2J6QRS8"/>
<evidence type="ECO:0000259" key="1">
    <source>
        <dbReference type="Pfam" id="PF06985"/>
    </source>
</evidence>
<dbReference type="InterPro" id="IPR052895">
    <property type="entry name" value="HetReg/Transcr_Mod"/>
</dbReference>